<protein>
    <recommendedName>
        <fullName evidence="4">Tetratricopeptide repeat protein</fullName>
    </recommendedName>
</protein>
<proteinExistence type="predicted"/>
<reference evidence="2 3" key="1">
    <citation type="submission" date="2021-01" db="EMBL/GenBank/DDBJ databases">
        <title>Whole genome shotgun sequence of Plantactinospora endophytica NBRC 110450.</title>
        <authorList>
            <person name="Komaki H."/>
            <person name="Tamura T."/>
        </authorList>
    </citation>
    <scope>NUCLEOTIDE SEQUENCE [LARGE SCALE GENOMIC DNA]</scope>
    <source>
        <strain evidence="2 3">NBRC 110450</strain>
    </source>
</reference>
<sequence>MNADDLDYRARTLSGCIPPALVSRLISLGHVEEVKWQAGRGEWFCARAWAQLLAGQERRAEARELLAPYVATGWWKAAETMADLLESWGQVEEAITLTRPYADAENRLALDYFARLLGRNGRGDDAFALLEPHVHDWFLATALVAVAAGAGRDDDAAELLTARVKVIERRCDDLSCSCGAPDPFAVGLLAEIRERQGRIDEAIALLHTRSTTSINNRDQLADLLARHDRIQELRAYAASEHHGHAAQRLAELLEERGDVDGAIGVYQHLPNRGGNEAVQLAELLARHGRGDEALEMLRSTADAGGADDWLVHTLCEHYAAQGRAEDGLAYLDTLRERLGEEYWEFFSMRLPLMVACGRLEEAIELAKAHPEGETLYAVESIAELLADAGRAEEAITILEQQGGARSALASHLIERGRVRDAVTLLQRHEPRPPEQSWTGAATDSPPF</sequence>
<organism evidence="2 3">
    <name type="scientific">Plantactinospora endophytica</name>
    <dbReference type="NCBI Taxonomy" id="673535"/>
    <lineage>
        <taxon>Bacteria</taxon>
        <taxon>Bacillati</taxon>
        <taxon>Actinomycetota</taxon>
        <taxon>Actinomycetes</taxon>
        <taxon>Micromonosporales</taxon>
        <taxon>Micromonosporaceae</taxon>
        <taxon>Plantactinospora</taxon>
    </lineage>
</organism>
<name>A0ABQ4DZB7_9ACTN</name>
<gene>
    <name evidence="2" type="ORF">Pen02_27390</name>
</gene>
<evidence type="ECO:0000313" key="3">
    <source>
        <dbReference type="Proteomes" id="UP000646749"/>
    </source>
</evidence>
<dbReference type="InterPro" id="IPR011990">
    <property type="entry name" value="TPR-like_helical_dom_sf"/>
</dbReference>
<evidence type="ECO:0000313" key="2">
    <source>
        <dbReference type="EMBL" id="GIG87803.1"/>
    </source>
</evidence>
<evidence type="ECO:0008006" key="4">
    <source>
        <dbReference type="Google" id="ProtNLM"/>
    </source>
</evidence>
<dbReference type="Proteomes" id="UP000646749">
    <property type="component" value="Unassembled WGS sequence"/>
</dbReference>
<dbReference type="RefSeq" id="WP_203866352.1">
    <property type="nucleotide sequence ID" value="NZ_BONW01000013.1"/>
</dbReference>
<comment type="caution">
    <text evidence="2">The sequence shown here is derived from an EMBL/GenBank/DDBJ whole genome shotgun (WGS) entry which is preliminary data.</text>
</comment>
<accession>A0ABQ4DZB7</accession>
<dbReference type="Gene3D" id="1.25.40.10">
    <property type="entry name" value="Tetratricopeptide repeat domain"/>
    <property type="match status" value="1"/>
</dbReference>
<keyword evidence="3" id="KW-1185">Reference proteome</keyword>
<dbReference type="EMBL" id="BONW01000013">
    <property type="protein sequence ID" value="GIG87803.1"/>
    <property type="molecule type" value="Genomic_DNA"/>
</dbReference>
<dbReference type="SUPFAM" id="SSF48452">
    <property type="entry name" value="TPR-like"/>
    <property type="match status" value="1"/>
</dbReference>
<evidence type="ECO:0000256" key="1">
    <source>
        <dbReference type="SAM" id="MobiDB-lite"/>
    </source>
</evidence>
<feature type="region of interest" description="Disordered" evidence="1">
    <location>
        <begin position="427"/>
        <end position="447"/>
    </location>
</feature>